<dbReference type="PROSITE" id="PS00101">
    <property type="entry name" value="HEXAPEP_TRANSFERASES"/>
    <property type="match status" value="1"/>
</dbReference>
<dbReference type="CDD" id="cd03360">
    <property type="entry name" value="LbH_AT_putative"/>
    <property type="match status" value="1"/>
</dbReference>
<dbReference type="InterPro" id="IPR050179">
    <property type="entry name" value="Trans_hexapeptide_repeat"/>
</dbReference>
<dbReference type="InterPro" id="IPR020019">
    <property type="entry name" value="AcTrfase_PglD-like"/>
</dbReference>
<dbReference type="EMBL" id="SDMR01000001">
    <property type="protein sequence ID" value="TBT96211.1"/>
    <property type="molecule type" value="Genomic_DNA"/>
</dbReference>
<feature type="binding site" evidence="4">
    <location>
        <position position="81"/>
    </location>
    <ligand>
        <name>substrate</name>
    </ligand>
</feature>
<comment type="caution">
    <text evidence="6">The sequence shown here is derived from an EMBL/GenBank/DDBJ whole genome shotgun (WGS) entry which is preliminary data.</text>
</comment>
<feature type="site" description="Increases basicity of active site His" evidence="3">
    <location>
        <position position="149"/>
    </location>
</feature>
<feature type="active site" description="Proton acceptor" evidence="3">
    <location>
        <position position="148"/>
    </location>
</feature>
<dbReference type="Proteomes" id="UP000291933">
    <property type="component" value="Unassembled WGS sequence"/>
</dbReference>
<keyword evidence="2" id="KW-0677">Repeat</keyword>
<feature type="domain" description="PglD N-terminal" evidence="5">
    <location>
        <begin position="11"/>
        <end position="91"/>
    </location>
</feature>
<dbReference type="Gene3D" id="3.40.50.20">
    <property type="match status" value="1"/>
</dbReference>
<accession>A0A4V2JTG3</accession>
<dbReference type="Pfam" id="PF17836">
    <property type="entry name" value="PglD_N"/>
    <property type="match status" value="1"/>
</dbReference>
<gene>
    <name evidence="6" type="ORF">ET996_00625</name>
</gene>
<evidence type="ECO:0000256" key="4">
    <source>
        <dbReference type="PIRSR" id="PIRSR620019-2"/>
    </source>
</evidence>
<dbReference type="InterPro" id="IPR041561">
    <property type="entry name" value="PglD_N"/>
</dbReference>
<dbReference type="NCBIfam" id="TIGR03570">
    <property type="entry name" value="NeuD_NnaD"/>
    <property type="match status" value="1"/>
</dbReference>
<reference evidence="6 7" key="1">
    <citation type="submission" date="2019-01" db="EMBL/GenBank/DDBJ databases">
        <title>Lactibacter flavus gen. nov., sp. nov., a novel bacterium of the family Propionibacteriaceae isolated from raw milk and dairy products.</title>
        <authorList>
            <person name="Huptas C."/>
            <person name="Wenning M."/>
            <person name="Breitenwieser F."/>
            <person name="Doll E."/>
            <person name="Von Neubeck M."/>
            <person name="Busse H.-J."/>
            <person name="Scherer S."/>
        </authorList>
    </citation>
    <scope>NUCLEOTIDE SEQUENCE [LARGE SCALE GENOMIC DNA]</scope>
    <source>
        <strain evidence="6 7">DSM 22130</strain>
    </source>
</reference>
<dbReference type="AlphaFoldDB" id="A0A4V2JTG3"/>
<name>A0A4V2JTG3_PROTD</name>
<evidence type="ECO:0000256" key="2">
    <source>
        <dbReference type="ARBA" id="ARBA00022737"/>
    </source>
</evidence>
<evidence type="ECO:0000313" key="7">
    <source>
        <dbReference type="Proteomes" id="UP000291933"/>
    </source>
</evidence>
<dbReference type="InterPro" id="IPR011004">
    <property type="entry name" value="Trimer_LpxA-like_sf"/>
</dbReference>
<evidence type="ECO:0000256" key="3">
    <source>
        <dbReference type="PIRSR" id="PIRSR620019-1"/>
    </source>
</evidence>
<keyword evidence="1" id="KW-0808">Transferase</keyword>
<dbReference type="GO" id="GO:0016740">
    <property type="term" value="F:transferase activity"/>
    <property type="evidence" value="ECO:0007669"/>
    <property type="project" value="UniProtKB-KW"/>
</dbReference>
<evidence type="ECO:0000259" key="5">
    <source>
        <dbReference type="Pfam" id="PF17836"/>
    </source>
</evidence>
<dbReference type="PANTHER" id="PTHR43300:SF7">
    <property type="entry name" value="UDP-N-ACETYLBACILLOSAMINE N-ACETYLTRANSFERASE"/>
    <property type="match status" value="1"/>
</dbReference>
<protein>
    <recommendedName>
        <fullName evidence="5">PglD N-terminal domain-containing protein</fullName>
    </recommendedName>
</protein>
<sequence length="220" mass="22554">MLTSATETKYRLIIVGGGGNGRECAQIAQAMIAAGTASFTIAGFLDDNESALVGTSTAWPLLGSISAWQPAEDERFVIAVGNPQVRAKLADSYTARGAQFINLIHPTVILATNARLGTGISLSPFSVVSDNAAIDDHVHVNLHTAIGHDAVVGRASVLSSFCDVTGNVRLGERVLLGSHASIAPGLKVGDDALVGIGAVVVSGVKSGKRVFGNPARSLAL</sequence>
<dbReference type="PANTHER" id="PTHR43300">
    <property type="entry name" value="ACETYLTRANSFERASE"/>
    <property type="match status" value="1"/>
</dbReference>
<keyword evidence="7" id="KW-1185">Reference proteome</keyword>
<evidence type="ECO:0000256" key="1">
    <source>
        <dbReference type="ARBA" id="ARBA00022679"/>
    </source>
</evidence>
<dbReference type="Gene3D" id="2.160.10.10">
    <property type="entry name" value="Hexapeptide repeat proteins"/>
    <property type="match status" value="1"/>
</dbReference>
<evidence type="ECO:0000313" key="6">
    <source>
        <dbReference type="EMBL" id="TBT96211.1"/>
    </source>
</evidence>
<dbReference type="InterPro" id="IPR018357">
    <property type="entry name" value="Hexapep_transf_CS"/>
</dbReference>
<dbReference type="OrthoDB" id="708224at2"/>
<proteinExistence type="predicted"/>
<dbReference type="SUPFAM" id="SSF51161">
    <property type="entry name" value="Trimeric LpxA-like enzymes"/>
    <property type="match status" value="1"/>
</dbReference>
<organism evidence="6 7">
    <name type="scientific">Propioniciclava tarda</name>
    <dbReference type="NCBI Taxonomy" id="433330"/>
    <lineage>
        <taxon>Bacteria</taxon>
        <taxon>Bacillati</taxon>
        <taxon>Actinomycetota</taxon>
        <taxon>Actinomycetes</taxon>
        <taxon>Propionibacteriales</taxon>
        <taxon>Propionibacteriaceae</taxon>
        <taxon>Propioniciclava</taxon>
    </lineage>
</organism>